<protein>
    <submittedName>
        <fullName evidence="4">Inositol-polyphosphate 5-phosphatase</fullName>
        <ecNumber evidence="4">3.1.3.56</ecNumber>
    </submittedName>
</protein>
<comment type="caution">
    <text evidence="4">The sequence shown here is derived from an EMBL/GenBank/DDBJ whole genome shotgun (WGS) entry which is preliminary data.</text>
</comment>
<dbReference type="InterPro" id="IPR000300">
    <property type="entry name" value="IPPc"/>
</dbReference>
<proteinExistence type="inferred from homology"/>
<dbReference type="InterPro" id="IPR045849">
    <property type="entry name" value="IP5P_plant"/>
</dbReference>
<feature type="domain" description="Inositol polyphosphate-related phosphatase" evidence="3">
    <location>
        <begin position="43"/>
        <end position="352"/>
    </location>
</feature>
<evidence type="ECO:0000256" key="2">
    <source>
        <dbReference type="ARBA" id="ARBA00022801"/>
    </source>
</evidence>
<accession>A0A9K3J319</accession>
<dbReference type="SMART" id="SM00128">
    <property type="entry name" value="IPPc"/>
    <property type="match status" value="1"/>
</dbReference>
<sequence length="362" mass="41078">MGNILGVQLKGFVEKLKKQVTSYWPNKSGFKDNKGDEFRIKSNELRVSAHTWNVGGELPSEDLDIRDWLDVDYPADIYVFGFQEIIPLEAGYVIGSEDTRPIPIWENIIRKTLNNIQPVNTILESDSDTEVALCTSNDSSTTDSKENVEDSFTDSKSQYVKIVSKQMVGIFITIWVHRSLRKHIQNVDVSTVGVGKKGFVGNKGSVSVSMSIYQTNFCFLCTHLTSGERDIDIAKRNADVQEIYKRTCFNSMSEDALPKSIMDQELQLKLGGAFDGWTEGVLNFPPTYKYEPNSDIYYGKDPKVGRRTPAWCDRILSYGKGIRQISYKRAQIRFSDHRPVSASYLMEVKAFPLRKTTARPYI</sequence>
<name>A0A9K3J319_HELAN</name>
<organism evidence="4 5">
    <name type="scientific">Helianthus annuus</name>
    <name type="common">Common sunflower</name>
    <dbReference type="NCBI Taxonomy" id="4232"/>
    <lineage>
        <taxon>Eukaryota</taxon>
        <taxon>Viridiplantae</taxon>
        <taxon>Streptophyta</taxon>
        <taxon>Embryophyta</taxon>
        <taxon>Tracheophyta</taxon>
        <taxon>Spermatophyta</taxon>
        <taxon>Magnoliopsida</taxon>
        <taxon>eudicotyledons</taxon>
        <taxon>Gunneridae</taxon>
        <taxon>Pentapetalae</taxon>
        <taxon>asterids</taxon>
        <taxon>campanulids</taxon>
        <taxon>Asterales</taxon>
        <taxon>Asteraceae</taxon>
        <taxon>Asteroideae</taxon>
        <taxon>Heliantheae alliance</taxon>
        <taxon>Heliantheae</taxon>
        <taxon>Helianthus</taxon>
    </lineage>
</organism>
<dbReference type="SUPFAM" id="SSF56219">
    <property type="entry name" value="DNase I-like"/>
    <property type="match status" value="1"/>
</dbReference>
<dbReference type="Proteomes" id="UP000215914">
    <property type="component" value="Unassembled WGS sequence"/>
</dbReference>
<dbReference type="PANTHER" id="PTHR45666">
    <property type="entry name" value="TYPE IV INOSITOL POLYPHOSPHATE 5-PHOSPHATASE 9"/>
    <property type="match status" value="1"/>
</dbReference>
<reference evidence="4" key="1">
    <citation type="journal article" date="2017" name="Nature">
        <title>The sunflower genome provides insights into oil metabolism, flowering and Asterid evolution.</title>
        <authorList>
            <person name="Badouin H."/>
            <person name="Gouzy J."/>
            <person name="Grassa C.J."/>
            <person name="Murat F."/>
            <person name="Staton S.E."/>
            <person name="Cottret L."/>
            <person name="Lelandais-Briere C."/>
            <person name="Owens G.L."/>
            <person name="Carrere S."/>
            <person name="Mayjonade B."/>
            <person name="Legrand L."/>
            <person name="Gill N."/>
            <person name="Kane N.C."/>
            <person name="Bowers J.E."/>
            <person name="Hubner S."/>
            <person name="Bellec A."/>
            <person name="Berard A."/>
            <person name="Berges H."/>
            <person name="Blanchet N."/>
            <person name="Boniface M.C."/>
            <person name="Brunel D."/>
            <person name="Catrice O."/>
            <person name="Chaidir N."/>
            <person name="Claudel C."/>
            <person name="Donnadieu C."/>
            <person name="Faraut T."/>
            <person name="Fievet G."/>
            <person name="Helmstetter N."/>
            <person name="King M."/>
            <person name="Knapp S.J."/>
            <person name="Lai Z."/>
            <person name="Le Paslier M.C."/>
            <person name="Lippi Y."/>
            <person name="Lorenzon L."/>
            <person name="Mandel J.R."/>
            <person name="Marage G."/>
            <person name="Marchand G."/>
            <person name="Marquand E."/>
            <person name="Bret-Mestries E."/>
            <person name="Morien E."/>
            <person name="Nambeesan S."/>
            <person name="Nguyen T."/>
            <person name="Pegot-Espagnet P."/>
            <person name="Pouilly N."/>
            <person name="Raftis F."/>
            <person name="Sallet E."/>
            <person name="Schiex T."/>
            <person name="Thomas J."/>
            <person name="Vandecasteele C."/>
            <person name="Vares D."/>
            <person name="Vear F."/>
            <person name="Vautrin S."/>
            <person name="Crespi M."/>
            <person name="Mangin B."/>
            <person name="Burke J.M."/>
            <person name="Salse J."/>
            <person name="Munos S."/>
            <person name="Vincourt P."/>
            <person name="Rieseberg L.H."/>
            <person name="Langlade N.B."/>
        </authorList>
    </citation>
    <scope>NUCLEOTIDE SEQUENCE</scope>
    <source>
        <tissue evidence="4">Leaves</tissue>
    </source>
</reference>
<gene>
    <name evidence="4" type="ORF">HanXRQr2_Chr05g0236671</name>
</gene>
<reference evidence="4" key="2">
    <citation type="submission" date="2020-06" db="EMBL/GenBank/DDBJ databases">
        <title>Helianthus annuus Genome sequencing and assembly Release 2.</title>
        <authorList>
            <person name="Gouzy J."/>
            <person name="Langlade N."/>
            <person name="Munos S."/>
        </authorList>
    </citation>
    <scope>NUCLEOTIDE SEQUENCE</scope>
    <source>
        <tissue evidence="4">Leaves</tissue>
    </source>
</reference>
<dbReference type="Pfam" id="PF22669">
    <property type="entry name" value="Exo_endo_phos2"/>
    <property type="match status" value="2"/>
</dbReference>
<keyword evidence="5" id="KW-1185">Reference proteome</keyword>
<dbReference type="GO" id="GO:0004445">
    <property type="term" value="F:inositol-polyphosphate 5-phosphatase activity"/>
    <property type="evidence" value="ECO:0007669"/>
    <property type="project" value="UniProtKB-EC"/>
</dbReference>
<dbReference type="GO" id="GO:0046856">
    <property type="term" value="P:phosphatidylinositol dephosphorylation"/>
    <property type="evidence" value="ECO:0007669"/>
    <property type="project" value="InterPro"/>
</dbReference>
<dbReference type="EMBL" id="MNCJ02000320">
    <property type="protein sequence ID" value="KAF5807705.1"/>
    <property type="molecule type" value="Genomic_DNA"/>
</dbReference>
<comment type="similarity">
    <text evidence="1">Belongs to the inositol polyphosphate 5-phosphatase family.</text>
</comment>
<evidence type="ECO:0000256" key="1">
    <source>
        <dbReference type="ARBA" id="ARBA00010768"/>
    </source>
</evidence>
<dbReference type="Gene3D" id="3.60.10.10">
    <property type="entry name" value="Endonuclease/exonuclease/phosphatase"/>
    <property type="match status" value="2"/>
</dbReference>
<keyword evidence="2 4" id="KW-0378">Hydrolase</keyword>
<dbReference type="EC" id="3.1.3.56" evidence="4"/>
<dbReference type="Gramene" id="mRNA:HanXRQr2_Chr05g0236671">
    <property type="protein sequence ID" value="mRNA:HanXRQr2_Chr05g0236671"/>
    <property type="gene ID" value="HanXRQr2_Chr05g0236671"/>
</dbReference>
<evidence type="ECO:0000313" key="5">
    <source>
        <dbReference type="Proteomes" id="UP000215914"/>
    </source>
</evidence>
<dbReference type="PANTHER" id="PTHR45666:SF63">
    <property type="entry name" value="INOSITOL-POLYPHOSPHATE 5-PHOSPHATASE"/>
    <property type="match status" value="1"/>
</dbReference>
<evidence type="ECO:0000313" key="4">
    <source>
        <dbReference type="EMBL" id="KAF5807705.1"/>
    </source>
</evidence>
<evidence type="ECO:0000259" key="3">
    <source>
        <dbReference type="SMART" id="SM00128"/>
    </source>
</evidence>
<dbReference type="InterPro" id="IPR036691">
    <property type="entry name" value="Endo/exonu/phosph_ase_sf"/>
</dbReference>
<dbReference type="AlphaFoldDB" id="A0A9K3J319"/>